<proteinExistence type="predicted"/>
<sequence length="77" mass="8828">MVSSKKITEMFKALSPKRKEKVTHAIYEKFGVGTQSSRNAWFYSGKIPDDKIEGCHKIVSEELKEQLKEIQSLIDVI</sequence>
<gene>
    <name evidence="1" type="ORF">OKE68_02600</name>
</gene>
<dbReference type="RefSeq" id="WP_214194013.1">
    <property type="nucleotide sequence ID" value="NZ_CP142016.1"/>
</dbReference>
<reference evidence="1" key="1">
    <citation type="submission" date="2022-10" db="EMBL/GenBank/DDBJ databases">
        <title>Sifting through the core-genome to identify putative cross-protective antigens against Riemerella anatipestifer.</title>
        <authorList>
            <person name="Zheng X."/>
            <person name="Zhang W."/>
        </authorList>
    </citation>
    <scope>NUCLEOTIDE SEQUENCE</scope>
    <source>
        <strain evidence="1">ZWRA178</strain>
    </source>
</reference>
<organism evidence="1 2">
    <name type="scientific">Riemerella anatipestifer</name>
    <name type="common">Moraxella anatipestifer</name>
    <dbReference type="NCBI Taxonomy" id="34085"/>
    <lineage>
        <taxon>Bacteria</taxon>
        <taxon>Pseudomonadati</taxon>
        <taxon>Bacteroidota</taxon>
        <taxon>Flavobacteriia</taxon>
        <taxon>Flavobacteriales</taxon>
        <taxon>Weeksellaceae</taxon>
        <taxon>Riemerella</taxon>
    </lineage>
</organism>
<dbReference type="EMBL" id="JAOZYT010000009">
    <property type="protein sequence ID" value="MCW0523207.1"/>
    <property type="molecule type" value="Genomic_DNA"/>
</dbReference>
<dbReference type="AlphaFoldDB" id="A0AAP3AKA1"/>
<evidence type="ECO:0000313" key="1">
    <source>
        <dbReference type="EMBL" id="MCW0523207.1"/>
    </source>
</evidence>
<dbReference type="Proteomes" id="UP001207440">
    <property type="component" value="Unassembled WGS sequence"/>
</dbReference>
<accession>A0AAP3AKA1</accession>
<name>A0AAP3AKA1_RIEAN</name>
<comment type="caution">
    <text evidence="1">The sequence shown here is derived from an EMBL/GenBank/DDBJ whole genome shotgun (WGS) entry which is preliminary data.</text>
</comment>
<protein>
    <submittedName>
        <fullName evidence="1">Uncharacterized protein</fullName>
    </submittedName>
</protein>
<evidence type="ECO:0000313" key="2">
    <source>
        <dbReference type="Proteomes" id="UP001207440"/>
    </source>
</evidence>